<dbReference type="PANTHER" id="PTHR40619">
    <property type="entry name" value="FUNGAL STAND N-TERMINAL GOODBYE DOMAIN-CONTAINING PROTEIN"/>
    <property type="match status" value="1"/>
</dbReference>
<evidence type="ECO:0000313" key="2">
    <source>
        <dbReference type="Proteomes" id="UP001280581"/>
    </source>
</evidence>
<reference evidence="1 2" key="1">
    <citation type="submission" date="2021-02" db="EMBL/GenBank/DDBJ databases">
        <title>Genome assembly of Pseudopithomyces chartarum.</title>
        <authorList>
            <person name="Jauregui R."/>
            <person name="Singh J."/>
            <person name="Voisey C."/>
        </authorList>
    </citation>
    <scope>NUCLEOTIDE SEQUENCE [LARGE SCALE GENOMIC DNA]</scope>
    <source>
        <strain evidence="1 2">AGR01</strain>
    </source>
</reference>
<accession>A0AAN6LSB7</accession>
<keyword evidence="2" id="KW-1185">Reference proteome</keyword>
<protein>
    <submittedName>
        <fullName evidence="1">Uncharacterized protein</fullName>
    </submittedName>
</protein>
<organism evidence="1 2">
    <name type="scientific">Pseudopithomyces chartarum</name>
    <dbReference type="NCBI Taxonomy" id="1892770"/>
    <lineage>
        <taxon>Eukaryota</taxon>
        <taxon>Fungi</taxon>
        <taxon>Dikarya</taxon>
        <taxon>Ascomycota</taxon>
        <taxon>Pezizomycotina</taxon>
        <taxon>Dothideomycetes</taxon>
        <taxon>Pleosporomycetidae</taxon>
        <taxon>Pleosporales</taxon>
        <taxon>Massarineae</taxon>
        <taxon>Didymosphaeriaceae</taxon>
        <taxon>Pseudopithomyces</taxon>
    </lineage>
</organism>
<proteinExistence type="predicted"/>
<comment type="caution">
    <text evidence="1">The sequence shown here is derived from an EMBL/GenBank/DDBJ whole genome shotgun (WGS) entry which is preliminary data.</text>
</comment>
<gene>
    <name evidence="1" type="ORF">GRF29_161g451498</name>
</gene>
<dbReference type="Proteomes" id="UP001280581">
    <property type="component" value="Unassembled WGS sequence"/>
</dbReference>
<evidence type="ECO:0000313" key="1">
    <source>
        <dbReference type="EMBL" id="KAK3202198.1"/>
    </source>
</evidence>
<name>A0AAN6LSB7_9PLEO</name>
<dbReference type="EMBL" id="WVTA01000014">
    <property type="protein sequence ID" value="KAK3202198.1"/>
    <property type="molecule type" value="Genomic_DNA"/>
</dbReference>
<dbReference type="AlphaFoldDB" id="A0AAN6LSB7"/>
<sequence>MAPTVIVQSLLDKLQFDFAAFEEEKSKAKAVTASDPAKDAILGGETLPSWYTGETKQLLGILLPKDRAQSWITGEQESWMVYVHGNKEPQNAELLRLSAAVATLIDAPQSNTEHIYQLGFFCGLHRMRDNGKRQIIDMMTSLSAQLLKMVLDRKVDIDLTRVEAELIKDGTFSEVLLASAFFAYVVSQLPEGSVVHCAVDNFLDYWNDKQPYDNDFEFVFSQLLRIVQAGEKVHTKLLLTCKTNGGQLDSLWGTKDKEKHVVDVDHPIWERS</sequence>
<dbReference type="PANTHER" id="PTHR40619:SF3">
    <property type="entry name" value="FUNGAL STAND N-TERMINAL GOODBYE DOMAIN-CONTAINING PROTEIN"/>
    <property type="match status" value="1"/>
</dbReference>